<reference evidence="1 2" key="1">
    <citation type="submission" date="2016-01" db="EMBL/GenBank/DDBJ databases">
        <title>Characterization of the Clostridium difficile lineages that are prevalent in Hong Kong and China.</title>
        <authorList>
            <person name="Kwok J.S.-L."/>
            <person name="Lam W.-Y."/>
            <person name="Ip M."/>
            <person name="Chan T.-F."/>
            <person name="Hawkey P.M."/>
            <person name="Tsui S.K.-W."/>
        </authorList>
    </citation>
    <scope>NUCLEOTIDE SEQUENCE [LARGE SCALE GENOMIC DNA]</scope>
    <source>
        <strain evidence="1 2">300064</strain>
    </source>
</reference>
<name>A0A2S7FC59_CLOBU</name>
<dbReference type="AlphaFoldDB" id="A0A2S7FC59"/>
<dbReference type="RefSeq" id="WP_027637124.1">
    <property type="nucleotide sequence ID" value="NZ_CP191154.1"/>
</dbReference>
<evidence type="ECO:0000313" key="1">
    <source>
        <dbReference type="EMBL" id="PPV15618.1"/>
    </source>
</evidence>
<comment type="caution">
    <text evidence="1">The sequence shown here is derived from an EMBL/GenBank/DDBJ whole genome shotgun (WGS) entry which is preliminary data.</text>
</comment>
<proteinExistence type="predicted"/>
<gene>
    <name evidence="1" type="ORF">AWN73_11075</name>
</gene>
<sequence>MIYVYPDNFIVPVIFVENFINKGTKEKKSEKLEVEKCVKEVEKNDEQEKFRNDDKNECYEKLQEELVMEWEHEGKHSQNIDDKKMLEKIDKEYSDGETERI</sequence>
<accession>A0A2S7FC59</accession>
<protein>
    <submittedName>
        <fullName evidence="1">Uncharacterized protein</fullName>
    </submittedName>
</protein>
<organism evidence="1 2">
    <name type="scientific">Clostridium butyricum</name>
    <dbReference type="NCBI Taxonomy" id="1492"/>
    <lineage>
        <taxon>Bacteria</taxon>
        <taxon>Bacillati</taxon>
        <taxon>Bacillota</taxon>
        <taxon>Clostridia</taxon>
        <taxon>Eubacteriales</taxon>
        <taxon>Clostridiaceae</taxon>
        <taxon>Clostridium</taxon>
    </lineage>
</organism>
<dbReference type="EMBL" id="LRDH01000097">
    <property type="protein sequence ID" value="PPV15618.1"/>
    <property type="molecule type" value="Genomic_DNA"/>
</dbReference>
<evidence type="ECO:0000313" key="2">
    <source>
        <dbReference type="Proteomes" id="UP000238081"/>
    </source>
</evidence>
<dbReference type="Proteomes" id="UP000238081">
    <property type="component" value="Unassembled WGS sequence"/>
</dbReference>